<comment type="caution">
    <text evidence="3">The sequence shown here is derived from an EMBL/GenBank/DDBJ whole genome shotgun (WGS) entry which is preliminary data.</text>
</comment>
<feature type="domain" description="DUF4708" evidence="2">
    <location>
        <begin position="20"/>
        <end position="167"/>
    </location>
</feature>
<dbReference type="EMBL" id="BEZZ01000352">
    <property type="protein sequence ID" value="GCC31264.1"/>
    <property type="molecule type" value="Genomic_DNA"/>
</dbReference>
<dbReference type="AlphaFoldDB" id="A0A401SLJ6"/>
<sequence>MRTAVGALACCCREVVDRFLPDLRKLCGITVKLNCDDADARSLQILTCRELLFLYPEVLAAPGEYKEILTIMSIPFYKMGNIQAYVQKQGGTMDIPQRVIPTDLQMCLSYSLIAKLAPNWNKVGHLLIHGKDFLNKAEKQNAVVLELNVSETQLCISVEASTIRLSLAKYGYNLPEITDDITLYYTVYFKLIGEKLFTTEPVQFFPRVDLEPVLTSFFSDLKVNFSSLCGLPIKMTNKPYYATNELNISQVLHMFDVKEPPKQEKQVPTQSLNLKTLTQKTFCDKKAAEKRQCKEKGTDPTPKKPKSKPVIQDVDVAAHAKHNQLSKLNSVTLQSWLKSHGVSVKTRDKKEHLVSKIMEFIKGPTE</sequence>
<evidence type="ECO:0000256" key="1">
    <source>
        <dbReference type="SAM" id="MobiDB-lite"/>
    </source>
</evidence>
<organism evidence="3 4">
    <name type="scientific">Chiloscyllium punctatum</name>
    <name type="common">Brownbanded bambooshark</name>
    <name type="synonym">Hemiscyllium punctatum</name>
    <dbReference type="NCBI Taxonomy" id="137246"/>
    <lineage>
        <taxon>Eukaryota</taxon>
        <taxon>Metazoa</taxon>
        <taxon>Chordata</taxon>
        <taxon>Craniata</taxon>
        <taxon>Vertebrata</taxon>
        <taxon>Chondrichthyes</taxon>
        <taxon>Elasmobranchii</taxon>
        <taxon>Galeomorphii</taxon>
        <taxon>Galeoidea</taxon>
        <taxon>Orectolobiformes</taxon>
        <taxon>Hemiscylliidae</taxon>
        <taxon>Chiloscyllium</taxon>
    </lineage>
</organism>
<feature type="compositionally biased region" description="Basic and acidic residues" evidence="1">
    <location>
        <begin position="288"/>
        <end position="302"/>
    </location>
</feature>
<gene>
    <name evidence="3" type="ORF">chiPu_0009721</name>
</gene>
<dbReference type="PANTHER" id="PTHR28495">
    <property type="entry name" value="HYPOTHETICAL PROTEIN LOC100359752"/>
    <property type="match status" value="1"/>
</dbReference>
<keyword evidence="4" id="KW-1185">Reference proteome</keyword>
<dbReference type="InterPro" id="IPR031643">
    <property type="entry name" value="DUF4708"/>
</dbReference>
<evidence type="ECO:0000259" key="2">
    <source>
        <dbReference type="Pfam" id="PF15813"/>
    </source>
</evidence>
<dbReference type="OMA" id="TIMSIPF"/>
<dbReference type="STRING" id="137246.A0A401SLJ6"/>
<feature type="region of interest" description="Disordered" evidence="1">
    <location>
        <begin position="288"/>
        <end position="309"/>
    </location>
</feature>
<dbReference type="Proteomes" id="UP000287033">
    <property type="component" value="Unassembled WGS sequence"/>
</dbReference>
<evidence type="ECO:0000313" key="4">
    <source>
        <dbReference type="Proteomes" id="UP000287033"/>
    </source>
</evidence>
<dbReference type="OrthoDB" id="6285995at2759"/>
<feature type="domain" description="DUF4708" evidence="2">
    <location>
        <begin position="170"/>
        <end position="199"/>
    </location>
</feature>
<protein>
    <recommendedName>
        <fullName evidence="2">DUF4708 domain-containing protein</fullName>
    </recommendedName>
</protein>
<evidence type="ECO:0000313" key="3">
    <source>
        <dbReference type="EMBL" id="GCC31264.1"/>
    </source>
</evidence>
<name>A0A401SLJ6_CHIPU</name>
<dbReference type="PANTHER" id="PTHR28495:SF1">
    <property type="entry name" value="GENE, 17266-RELATED"/>
    <property type="match status" value="1"/>
</dbReference>
<proteinExistence type="predicted"/>
<reference evidence="3 4" key="1">
    <citation type="journal article" date="2018" name="Nat. Ecol. Evol.">
        <title>Shark genomes provide insights into elasmobranch evolution and the origin of vertebrates.</title>
        <authorList>
            <person name="Hara Y"/>
            <person name="Yamaguchi K"/>
            <person name="Onimaru K"/>
            <person name="Kadota M"/>
            <person name="Koyanagi M"/>
            <person name="Keeley SD"/>
            <person name="Tatsumi K"/>
            <person name="Tanaka K"/>
            <person name="Motone F"/>
            <person name="Kageyama Y"/>
            <person name="Nozu R"/>
            <person name="Adachi N"/>
            <person name="Nishimura O"/>
            <person name="Nakagawa R"/>
            <person name="Tanegashima C"/>
            <person name="Kiyatake I"/>
            <person name="Matsumoto R"/>
            <person name="Murakumo K"/>
            <person name="Nishida K"/>
            <person name="Terakita A"/>
            <person name="Kuratani S"/>
            <person name="Sato K"/>
            <person name="Hyodo S Kuraku.S."/>
        </authorList>
    </citation>
    <scope>NUCLEOTIDE SEQUENCE [LARGE SCALE GENOMIC DNA]</scope>
</reference>
<accession>A0A401SLJ6</accession>
<dbReference type="Pfam" id="PF15813">
    <property type="entry name" value="DUF4708"/>
    <property type="match status" value="2"/>
</dbReference>